<sequence>MPDNKTVYGTDDHPNGVLVKFVADKAGDLSSGTLFAAKYTAQRLDNVTGKPTWDVKWIPLGKGQQDSLDGLARGGLTFASMFDVAQPTGSPLKCPAGYTPTNHVNDIYAIKKNGTGDKYYIECLRVKKGMETAAAFFETRRYASMLGATTEFEKQVRALAAAAASLGPAVAWSASLASQGLCAVRD</sequence>
<protein>
    <submittedName>
        <fullName evidence="1">Uncharacterized protein</fullName>
    </submittedName>
</protein>
<dbReference type="PANTHER" id="PTHR35399">
    <property type="entry name" value="SLR8030 PROTEIN"/>
    <property type="match status" value="1"/>
</dbReference>
<dbReference type="PANTHER" id="PTHR35399:SF2">
    <property type="entry name" value="DUF839 DOMAIN-CONTAINING PROTEIN"/>
    <property type="match status" value="1"/>
</dbReference>
<dbReference type="AlphaFoldDB" id="A0A0D2LQY8"/>
<proteinExistence type="predicted"/>
<dbReference type="KEGG" id="mng:MNEG_15607"/>
<dbReference type="OrthoDB" id="10265760at2759"/>
<dbReference type="GeneID" id="25733285"/>
<dbReference type="RefSeq" id="XP_013891376.1">
    <property type="nucleotide sequence ID" value="XM_014035922.1"/>
</dbReference>
<dbReference type="Proteomes" id="UP000054498">
    <property type="component" value="Unassembled WGS sequence"/>
</dbReference>
<reference evidence="1 2" key="1">
    <citation type="journal article" date="2013" name="BMC Genomics">
        <title>Reconstruction of the lipid metabolism for the microalga Monoraphidium neglectum from its genome sequence reveals characteristics suitable for biofuel production.</title>
        <authorList>
            <person name="Bogen C."/>
            <person name="Al-Dilaimi A."/>
            <person name="Albersmeier A."/>
            <person name="Wichmann J."/>
            <person name="Grundmann M."/>
            <person name="Rupp O."/>
            <person name="Lauersen K.J."/>
            <person name="Blifernez-Klassen O."/>
            <person name="Kalinowski J."/>
            <person name="Goesmann A."/>
            <person name="Mussgnug J.H."/>
            <person name="Kruse O."/>
        </authorList>
    </citation>
    <scope>NUCLEOTIDE SEQUENCE [LARGE SCALE GENOMIC DNA]</scope>
    <source>
        <strain evidence="1 2">SAG 48.87</strain>
    </source>
</reference>
<gene>
    <name evidence="1" type="ORF">MNEG_15607</name>
</gene>
<name>A0A0D2LQY8_9CHLO</name>
<accession>A0A0D2LQY8</accession>
<evidence type="ECO:0000313" key="1">
    <source>
        <dbReference type="EMBL" id="KIY92356.1"/>
    </source>
</evidence>
<dbReference type="EMBL" id="KK105703">
    <property type="protein sequence ID" value="KIY92356.1"/>
    <property type="molecule type" value="Genomic_DNA"/>
</dbReference>
<dbReference type="STRING" id="145388.A0A0D2LQY8"/>
<organism evidence="1 2">
    <name type="scientific">Monoraphidium neglectum</name>
    <dbReference type="NCBI Taxonomy" id="145388"/>
    <lineage>
        <taxon>Eukaryota</taxon>
        <taxon>Viridiplantae</taxon>
        <taxon>Chlorophyta</taxon>
        <taxon>core chlorophytes</taxon>
        <taxon>Chlorophyceae</taxon>
        <taxon>CS clade</taxon>
        <taxon>Sphaeropleales</taxon>
        <taxon>Selenastraceae</taxon>
        <taxon>Monoraphidium</taxon>
    </lineage>
</organism>
<evidence type="ECO:0000313" key="2">
    <source>
        <dbReference type="Proteomes" id="UP000054498"/>
    </source>
</evidence>
<keyword evidence="2" id="KW-1185">Reference proteome</keyword>